<keyword evidence="6" id="KW-0378">Hydrolase</keyword>
<sequence>TFIKGSKSHEIDGSFFGSLSQSHDIDGSSFDILSQSHEIDGSSFDILSQSHNIDGSFFGSLSQSHEIDGSSFDILSQSHEIDGSFFVAQREVFRLTKLKIGYRGRKFRISPINGRKLRISPINGRKFRISPINGRKLRISPITVPIRCIHEVRAGKTTELLRRKDIAGGYDEACAFSIIFGSRYKSVDLIASSADEANIWISGLSVLIGGYKASGGLTGQQIIRERWLHSAFHQSNRDGQGTLDDKETIALVKKLNNHMNSVSVRQKIMELNVDKMGQDRGRLNSCQFISLFKSTSTRPEIYFLLVRYSGKDYMTTEDFHLFLEGEQGVYGVTADECRRLIEKYEPSEESKRKHQLLIDGFTRFLLSEDCDIMSPTHQTVCQDMSLPLSQYFISTSSTLLLHQNRDCQLSAGEEYAKALKFGCRSLTVDCWDGEDEPMVSRLVSPATDSRLSQVLDAISRYAFEFSDYPLIIHLQNHCSLQGQLQVVSLIQEKLGNQLLLPNRHGNGGEFKMSPEDLRRKILLKGKILPEYCLLTGEVSEDEDIGEIGIPCKKFKKIQLRKELSDLIVLHHINFTDFRTAHQI</sequence>
<dbReference type="PROSITE" id="PS50007">
    <property type="entry name" value="PIPLC_X_DOMAIN"/>
    <property type="match status" value="1"/>
</dbReference>
<dbReference type="EC" id="3.1.4.11" evidence="6"/>
<evidence type="ECO:0000256" key="6">
    <source>
        <dbReference type="RuleBase" id="RU361133"/>
    </source>
</evidence>
<proteinExistence type="predicted"/>
<evidence type="ECO:0000256" key="3">
    <source>
        <dbReference type="ARBA" id="ARBA00022842"/>
    </source>
</evidence>
<dbReference type="Gene3D" id="2.30.29.30">
    <property type="entry name" value="Pleckstrin-homology domain (PH domain)/Phosphotyrosine-binding domain (PTB)"/>
    <property type="match status" value="1"/>
</dbReference>
<protein>
    <recommendedName>
        <fullName evidence="6">Phosphoinositide phospholipase C</fullName>
        <ecNumber evidence="6">3.1.4.11</ecNumber>
    </recommendedName>
</protein>
<keyword evidence="3" id="KW-0460">Magnesium</keyword>
<reference evidence="9" key="1">
    <citation type="submission" date="2025-08" db="UniProtKB">
        <authorList>
            <consortium name="RefSeq"/>
        </authorList>
    </citation>
    <scope>IDENTIFICATION</scope>
    <source>
        <tissue evidence="9">Muscle</tissue>
    </source>
</reference>
<dbReference type="Gene3D" id="3.20.20.190">
    <property type="entry name" value="Phosphatidylinositol (PI) phosphodiesterase"/>
    <property type="match status" value="1"/>
</dbReference>
<gene>
    <name evidence="9" type="primary">LOC106470973</name>
</gene>
<dbReference type="PRINTS" id="PR00390">
    <property type="entry name" value="PHPHLIPASEC"/>
</dbReference>
<dbReference type="SUPFAM" id="SSF51695">
    <property type="entry name" value="PLC-like phosphodiesterases"/>
    <property type="match status" value="1"/>
</dbReference>
<dbReference type="InterPro" id="IPR000909">
    <property type="entry name" value="PLipase_C_PInositol-sp_X_dom"/>
</dbReference>
<dbReference type="InterPro" id="IPR001192">
    <property type="entry name" value="PI-PLC_fam"/>
</dbReference>
<evidence type="ECO:0000259" key="7">
    <source>
        <dbReference type="SMART" id="SM00148"/>
    </source>
</evidence>
<name>A0ABM1THH4_LIMPO</name>
<keyword evidence="8" id="KW-1185">Reference proteome</keyword>
<feature type="domain" description="Phosphatidylinositol-specific phospholipase C X" evidence="7">
    <location>
        <begin position="382"/>
        <end position="526"/>
    </location>
</feature>
<feature type="non-terminal residue" evidence="9">
    <location>
        <position position="583"/>
    </location>
</feature>
<comment type="catalytic activity">
    <reaction evidence="6">
        <text>a 1,2-diacyl-sn-glycero-3-phospho-(1D-myo-inositol-4,5-bisphosphate) + H2O = 1D-myo-inositol 1,4,5-trisphosphate + a 1,2-diacyl-sn-glycerol + H(+)</text>
        <dbReference type="Rhea" id="RHEA:33179"/>
        <dbReference type="ChEBI" id="CHEBI:15377"/>
        <dbReference type="ChEBI" id="CHEBI:15378"/>
        <dbReference type="ChEBI" id="CHEBI:17815"/>
        <dbReference type="ChEBI" id="CHEBI:58456"/>
        <dbReference type="ChEBI" id="CHEBI:203600"/>
        <dbReference type="EC" id="3.1.4.11"/>
    </reaction>
</comment>
<dbReference type="Pfam" id="PF16457">
    <property type="entry name" value="PH_12"/>
    <property type="match status" value="1"/>
</dbReference>
<keyword evidence="6" id="KW-0442">Lipid degradation</keyword>
<dbReference type="InterPro" id="IPR001849">
    <property type="entry name" value="PH_domain"/>
</dbReference>
<accession>A0ABM1THH4</accession>
<keyword evidence="6" id="KW-0443">Lipid metabolism</keyword>
<comment type="catalytic activity">
    <reaction evidence="1">
        <text>an N-(acyl)-sphingosylphosphoethanolamine = an N-(acyl)-sphingosyl-1,3-cyclic phosphate + ethanolamine</text>
        <dbReference type="Rhea" id="RHEA:60648"/>
        <dbReference type="ChEBI" id="CHEBI:57603"/>
        <dbReference type="ChEBI" id="CHEBI:143891"/>
        <dbReference type="ChEBI" id="CHEBI:143892"/>
    </reaction>
</comment>
<dbReference type="SMART" id="SM00148">
    <property type="entry name" value="PLCXc"/>
    <property type="match status" value="1"/>
</dbReference>
<dbReference type="InterPro" id="IPR011993">
    <property type="entry name" value="PH-like_dom_sf"/>
</dbReference>
<dbReference type="InterPro" id="IPR015359">
    <property type="entry name" value="PLC_EF-hand-like"/>
</dbReference>
<dbReference type="Proteomes" id="UP000694941">
    <property type="component" value="Unplaced"/>
</dbReference>
<keyword evidence="4" id="KW-1015">Disulfide bond</keyword>
<evidence type="ECO:0000313" key="8">
    <source>
        <dbReference type="Proteomes" id="UP000694941"/>
    </source>
</evidence>
<evidence type="ECO:0000256" key="5">
    <source>
        <dbReference type="ARBA" id="ARBA00023239"/>
    </source>
</evidence>
<keyword evidence="5" id="KW-0456">Lyase</keyword>
<dbReference type="Gene3D" id="1.10.238.10">
    <property type="entry name" value="EF-hand"/>
    <property type="match status" value="1"/>
</dbReference>
<evidence type="ECO:0000313" key="9">
    <source>
        <dbReference type="RefSeq" id="XP_022255330.1"/>
    </source>
</evidence>
<dbReference type="InterPro" id="IPR011992">
    <property type="entry name" value="EF-hand-dom_pair"/>
</dbReference>
<dbReference type="InterPro" id="IPR017946">
    <property type="entry name" value="PLC-like_Pdiesterase_TIM-brl"/>
</dbReference>
<evidence type="ECO:0000256" key="2">
    <source>
        <dbReference type="ARBA" id="ARBA00022723"/>
    </source>
</evidence>
<dbReference type="SUPFAM" id="SSF50729">
    <property type="entry name" value="PH domain-like"/>
    <property type="match status" value="1"/>
</dbReference>
<keyword evidence="2" id="KW-0479">Metal-binding</keyword>
<dbReference type="Pfam" id="PF09279">
    <property type="entry name" value="EF-hand_like"/>
    <property type="match status" value="1"/>
</dbReference>
<dbReference type="RefSeq" id="XP_022255330.1">
    <property type="nucleotide sequence ID" value="XM_022399622.1"/>
</dbReference>
<feature type="non-terminal residue" evidence="9">
    <location>
        <position position="1"/>
    </location>
</feature>
<dbReference type="GeneID" id="106470973"/>
<evidence type="ECO:0000256" key="4">
    <source>
        <dbReference type="ARBA" id="ARBA00023157"/>
    </source>
</evidence>
<dbReference type="PANTHER" id="PTHR10336">
    <property type="entry name" value="PHOSPHOINOSITIDE-SPECIFIC PHOSPHOLIPASE C FAMILY PROTEIN"/>
    <property type="match status" value="1"/>
</dbReference>
<dbReference type="Pfam" id="PF00388">
    <property type="entry name" value="PI-PLC-X"/>
    <property type="match status" value="1"/>
</dbReference>
<dbReference type="SUPFAM" id="SSF47473">
    <property type="entry name" value="EF-hand"/>
    <property type="match status" value="1"/>
</dbReference>
<dbReference type="PANTHER" id="PTHR10336:SF196">
    <property type="entry name" value="PHOSPHOINOSITIDE PHOSPHOLIPASE C"/>
    <property type="match status" value="1"/>
</dbReference>
<organism evidence="8 9">
    <name type="scientific">Limulus polyphemus</name>
    <name type="common">Atlantic horseshoe crab</name>
    <dbReference type="NCBI Taxonomy" id="6850"/>
    <lineage>
        <taxon>Eukaryota</taxon>
        <taxon>Metazoa</taxon>
        <taxon>Ecdysozoa</taxon>
        <taxon>Arthropoda</taxon>
        <taxon>Chelicerata</taxon>
        <taxon>Merostomata</taxon>
        <taxon>Xiphosura</taxon>
        <taxon>Limulidae</taxon>
        <taxon>Limulus</taxon>
    </lineage>
</organism>
<evidence type="ECO:0000256" key="1">
    <source>
        <dbReference type="ARBA" id="ARBA00000110"/>
    </source>
</evidence>